<dbReference type="RefSeq" id="WP_056012020.1">
    <property type="nucleotide sequence ID" value="NZ_LLYZ01000002.1"/>
</dbReference>
<dbReference type="AlphaFoldDB" id="A0A0Q3HXK9"/>
<name>A0A0Q3HXK9_9FLAO</name>
<sequence>MVLNIIFSYNRAMQLDYLIKSVIARFKIDYKLIVIYHTSGEHKKGYDLLKEKYAAFNNISFSERKKVLFDPAYINTFRSKEYRDFFLERNFMKKNSDNFKGLVQKEIKKSNCEFAMFNTDDGVFLEDIVIPEKVFEIIRKNPENASYRMYVGGNLDGHPSFVQKKEGYYEWDYYADKEIHHWTYPFSVDGTIYHSKGLLKHLKKIAYHNPVTLEENGFQYMRKKKLMKIGLSPIHSQLLLTKLNRVTVDTLNPTIHIKPEFLNEKFVDGYRLELSIPKIIHNCNIVPEEISLVKGDTREIIYKMDDAGKKVQSLLGIEGAKEQLR</sequence>
<accession>A0A0Q3HXK9</accession>
<comment type="caution">
    <text evidence="1">The sequence shown here is derived from an EMBL/GenBank/DDBJ whole genome shotgun (WGS) entry which is preliminary data.</text>
</comment>
<dbReference type="OrthoDB" id="1268813at2"/>
<protein>
    <recommendedName>
        <fullName evidence="3">Glycosyl transferase family 2</fullName>
    </recommendedName>
</protein>
<dbReference type="Proteomes" id="UP000051682">
    <property type="component" value="Unassembled WGS sequence"/>
</dbReference>
<evidence type="ECO:0008006" key="3">
    <source>
        <dbReference type="Google" id="ProtNLM"/>
    </source>
</evidence>
<dbReference type="EMBL" id="LLYZ01000002">
    <property type="protein sequence ID" value="KQK27317.1"/>
    <property type="molecule type" value="Genomic_DNA"/>
</dbReference>
<organism evidence="1 2">
    <name type="scientific">Chryseobacterium aquaticum</name>
    <dbReference type="NCBI Taxonomy" id="452084"/>
    <lineage>
        <taxon>Bacteria</taxon>
        <taxon>Pseudomonadati</taxon>
        <taxon>Bacteroidota</taxon>
        <taxon>Flavobacteriia</taxon>
        <taxon>Flavobacteriales</taxon>
        <taxon>Weeksellaceae</taxon>
        <taxon>Chryseobacterium group</taxon>
        <taxon>Chryseobacterium</taxon>
    </lineage>
</organism>
<dbReference type="STRING" id="452084.AR438_03675"/>
<evidence type="ECO:0000313" key="1">
    <source>
        <dbReference type="EMBL" id="KQK27317.1"/>
    </source>
</evidence>
<evidence type="ECO:0000313" key="2">
    <source>
        <dbReference type="Proteomes" id="UP000051682"/>
    </source>
</evidence>
<gene>
    <name evidence="1" type="ORF">AR438_03675</name>
</gene>
<reference evidence="1 2" key="1">
    <citation type="submission" date="2015-10" db="EMBL/GenBank/DDBJ databases">
        <title>Chryseobacterium aquaticum genome.</title>
        <authorList>
            <person name="Newman J.D."/>
            <person name="Ferguson M.B."/>
            <person name="Miller J.R."/>
        </authorList>
    </citation>
    <scope>NUCLEOTIDE SEQUENCE [LARGE SCALE GENOMIC DNA]</scope>
    <source>
        <strain evidence="1 2">KCTC 12483</strain>
    </source>
</reference>
<keyword evidence="2" id="KW-1185">Reference proteome</keyword>
<proteinExistence type="predicted"/>